<comment type="caution">
    <text evidence="1">The sequence shown here is derived from an EMBL/GenBank/DDBJ whole genome shotgun (WGS) entry which is preliminary data.</text>
</comment>
<evidence type="ECO:0000313" key="2">
    <source>
        <dbReference type="Proteomes" id="UP000886884"/>
    </source>
</evidence>
<reference evidence="1" key="1">
    <citation type="submission" date="2020-10" db="EMBL/GenBank/DDBJ databases">
        <authorList>
            <person name="Gilroy R."/>
        </authorList>
    </citation>
    <scope>NUCLEOTIDE SEQUENCE</scope>
    <source>
        <strain evidence="1">CHK183-6373</strain>
    </source>
</reference>
<dbReference type="NCBIfam" id="TIGR01633">
    <property type="entry name" value="phi3626_gp14_N"/>
    <property type="match status" value="1"/>
</dbReference>
<dbReference type="EMBL" id="DVOT01000246">
    <property type="protein sequence ID" value="HIV29015.1"/>
    <property type="molecule type" value="Genomic_DNA"/>
</dbReference>
<protein>
    <submittedName>
        <fullName evidence="1">Phage tail family protein</fullName>
    </submittedName>
</protein>
<reference evidence="1" key="2">
    <citation type="journal article" date="2021" name="PeerJ">
        <title>Extensive microbial diversity within the chicken gut microbiome revealed by metagenomics and culture.</title>
        <authorList>
            <person name="Gilroy R."/>
            <person name="Ravi A."/>
            <person name="Getino M."/>
            <person name="Pursley I."/>
            <person name="Horton D.L."/>
            <person name="Alikhan N.F."/>
            <person name="Baker D."/>
            <person name="Gharbi K."/>
            <person name="Hall N."/>
            <person name="Watson M."/>
            <person name="Adriaenssens E.M."/>
            <person name="Foster-Nyarko E."/>
            <person name="Jarju S."/>
            <person name="Secka A."/>
            <person name="Antonio M."/>
            <person name="Oren A."/>
            <person name="Chaudhuri R.R."/>
            <person name="La Ragione R."/>
            <person name="Hildebrand F."/>
            <person name="Pallen M.J."/>
        </authorList>
    </citation>
    <scope>NUCLEOTIDE SEQUENCE</scope>
    <source>
        <strain evidence="1">CHK183-6373</strain>
    </source>
</reference>
<name>A0A9D1PAR9_9FIRM</name>
<dbReference type="Gene3D" id="2.40.30.200">
    <property type="match status" value="1"/>
</dbReference>
<proteinExistence type="predicted"/>
<dbReference type="AlphaFoldDB" id="A0A9D1PAR9"/>
<accession>A0A9D1PAR9</accession>
<gene>
    <name evidence="1" type="ORF">IAA64_13715</name>
</gene>
<evidence type="ECO:0000313" key="1">
    <source>
        <dbReference type="EMBL" id="HIV29015.1"/>
    </source>
</evidence>
<sequence>MNLNEINFSFGGLHCLRDFGCIYVENKGHTIAPKIRRNEYDISGTPGTILMPGDLPETLEFDGTLFFLRDPPSQAAAQQQLRRIAAWLTNGRQRLIFDYEPLRYYMASVDDELNWGFSDWIDGGLDVTFTAQPYAYALDETTASATTSGTSAQVNFVLATGAPAPIRAEVLNTGAAPITGVTLTAGGNAVQLSGMNIASGDALLIDMEPPIGAAFSDGENALPYAARFDYLTARHGPQSISATLAYGSGTKGAKITIKARGRF</sequence>
<organism evidence="1 2">
    <name type="scientific">Candidatus Ornithocaccomicrobium faecavium</name>
    <dbReference type="NCBI Taxonomy" id="2840890"/>
    <lineage>
        <taxon>Bacteria</taxon>
        <taxon>Bacillati</taxon>
        <taxon>Bacillota</taxon>
        <taxon>Clostridia</taxon>
        <taxon>Candidatus Ornithocaccomicrobium</taxon>
    </lineage>
</organism>
<dbReference type="Proteomes" id="UP000886884">
    <property type="component" value="Unassembled WGS sequence"/>
</dbReference>
<dbReference type="InterPro" id="IPR006520">
    <property type="entry name" value="Dit_BPSPP_N"/>
</dbReference>